<dbReference type="InterPro" id="IPR018162">
    <property type="entry name" value="Ala-tRNA-ligase_IIc_anticod-bd"/>
</dbReference>
<dbReference type="EC" id="3.6.5.3" evidence="3"/>
<dbReference type="NCBIfam" id="TIGR00344">
    <property type="entry name" value="alaS"/>
    <property type="match status" value="1"/>
</dbReference>
<evidence type="ECO:0000256" key="12">
    <source>
        <dbReference type="ARBA" id="ARBA00022801"/>
    </source>
</evidence>
<evidence type="ECO:0000256" key="21">
    <source>
        <dbReference type="HAMAP-Rule" id="MF_03133"/>
    </source>
</evidence>
<feature type="binding site" evidence="21">
    <location>
        <position position="729"/>
    </location>
    <ligand>
        <name>Zn(2+)</name>
        <dbReference type="ChEBI" id="CHEBI:29105"/>
    </ligand>
</feature>
<sequence>MVQKDVKPYGINDVRSTFIKFFEERQHTYVHSSSVIPSDDPTLLFANAGMNQFKPIFLGTVDPSSELGKLKRAVNTQKCIRAGGKHNDLDDVGKDVYHHTFFEMLGNWSFGDYFKKEVCNWAWELLTGVLEIPADRLYVSYFGGDEKSGLAPDIECRQIWLDIGVPSSRILPFGMHDNFWEMGDVGPCGPCSEIHYDRVGGRDASVLVNADDPMVVEIWNLVFIQYNRDESGKLNALPRKHIDCGLGLERLVAVMQNKTSNYDTDAFVPIFDAIQKGTGIRPYMGKVGADDVDGVDMAYRVVADHIRTLVIALSDGGRPDSTGRGYVLRRILRRGVRYATEKLQAKRGFFASLVPVVIDSLGTTFPELKKDPETVIDIINDEEKQFLKTLNRGRTLFHKAVAELPKNSRLLPGELAWRLYDTYGFPVDLTELMAEEKGLRVDMSKYEECKKRAIEMSYAGAGKFRDSLDLDVHAIAELTKRGIPPTDDSPKYNYKAGKEHGAAVEYKFEPCRGVVLAIRKDGAFVENLITGDEGVVILDRTNFYAEQGGQIYDTGVLTKVGEDGTEFAVTNTQVRGGYVLLVGSVEGNVKVGDEVIGVIDEERRSCIMKNHTGTHVLNFALRKVIPDVEQKGSLVAPDRMRFDFSSKHALTIHQIRSVEDEAQKVISTHNDVYADDAPLSLARNINGLRAVFDEAYPDPVRVVSIGVPVEKLIANPGGDAAMNTPVEFCGGTHLHNVGHIGNLVISVEEAIAKGVRRIVALTGTEAERALQRAERMERRVKSTFAEIESDPNIVNDRSRFNTTIKKINELVEEINQTQLPYWSKDAMREQMKSCQKLLDSLDRKAKAVVNDMVMNEAKRLAESLLNNNSKKFVVHVFPEGATGKSLDNALKSLKNLPAAMGFSVNKTSGKVSVVAKVDESMVANGLKAVDWIKQVCTLIDGRGGGKDLTAQASGDNIDRLQEAVETAVKYAQTTLGLETKSEESKGKMTVADECIKDEHPVQEDWLAKQDLSKLDPTTLTPLTGEVISRQATINIGTIGHVAHGKSTLVKAISGVHTVKFKNELERNITIKLGYANAKIYRCSNPDCPRPGCYRSAGSSTPDKFPCERIGCDGQYTCVRHVSFVDCPGHDILMATMLNGAAVMDAALLLVAGNESCPQPQTSEHLAAVEIMQLKNLLILQNKVDLIKESQAKEQYEQIRSFVQGTVADGAPIIPISAQLKYNVDVVCEYLCKKVPIPPRDFTSPARLIVIRSFDVNKPGSEVENLKGGVAGGSILRGILRVGQEIEVRPGIVSKSADGRVQCRPIFSRIVSLFAEKNELQYAVPGGLIGVGTKIDPTLCRGDRLVGHILGAVGTLPDIFTEIEIAYFLLRRLLGVRTEGGKKAAKVQKLAKGEVLMVKIGSLSTGGRVIAVKGDAAKIALTDPICTEVNEKIVLSRRIEKHWRLIGWGTIRRGTTIKAILPESK</sequence>
<keyword evidence="9 21" id="KW-0436">Ligase</keyword>
<dbReference type="GO" id="GO:0003743">
    <property type="term" value="F:translation initiation factor activity"/>
    <property type="evidence" value="ECO:0007669"/>
    <property type="project" value="UniProtKB-KW"/>
</dbReference>
<feature type="domain" description="Alanyl-transfer RNA synthetases family profile" evidence="22">
    <location>
        <begin position="9"/>
        <end position="772"/>
    </location>
</feature>
<evidence type="ECO:0000256" key="20">
    <source>
        <dbReference type="ARBA" id="ARBA00048300"/>
    </source>
</evidence>
<evidence type="ECO:0000256" key="2">
    <source>
        <dbReference type="ARBA" id="ARBA00008429"/>
    </source>
</evidence>
<evidence type="ECO:0000256" key="1">
    <source>
        <dbReference type="ARBA" id="ARBA00007249"/>
    </source>
</evidence>
<dbReference type="SUPFAM" id="SSF55681">
    <property type="entry name" value="Class II aaRS and biotin synthetases"/>
    <property type="match status" value="1"/>
</dbReference>
<evidence type="ECO:0000256" key="11">
    <source>
        <dbReference type="ARBA" id="ARBA00022741"/>
    </source>
</evidence>
<comment type="domain">
    <text evidence="21">Consists of three domains; the N-terminal catalytic domain, the editing domain and the C-terminal C-Ala domain. The editing domain removes incorrectly charged amino acids, while the C-Ala domain, along with tRNA(Ala), serves as a bridge to cooperatively bring together the editing and aminoacylation centers thus stimulating deacylation of misacylated tRNAs.</text>
</comment>
<dbReference type="PROSITE" id="PS51722">
    <property type="entry name" value="G_TR_2"/>
    <property type="match status" value="1"/>
</dbReference>
<dbReference type="FunFam" id="3.40.50.300:FF:000065">
    <property type="entry name" value="Eukaryotic translation initiation factor 2 subunit gamma"/>
    <property type="match status" value="1"/>
</dbReference>
<dbReference type="InterPro" id="IPR050058">
    <property type="entry name" value="Ala-tRNA_ligase"/>
</dbReference>
<dbReference type="GO" id="GO:0004813">
    <property type="term" value="F:alanine-tRNA ligase activity"/>
    <property type="evidence" value="ECO:0007669"/>
    <property type="project" value="UniProtKB-UniRule"/>
</dbReference>
<comment type="cofactor">
    <cofactor evidence="21">
        <name>Zn(2+)</name>
        <dbReference type="ChEBI" id="CHEBI:29105"/>
    </cofactor>
    <text evidence="21">Binds 1 zinc ion per subunit.</text>
</comment>
<dbReference type="InterPro" id="IPR044127">
    <property type="entry name" value="eIF2g_dom_2"/>
</dbReference>
<dbReference type="InterPro" id="IPR015256">
    <property type="entry name" value="eIF2g_C"/>
</dbReference>
<comment type="function">
    <text evidence="21">Catalyzes the attachment of alanine to tRNA(Ala) in a two-step reaction: alanine is first activated by ATP to form Ala-AMP and then transferred to the acceptor end of tRNA(Ala). Also edits incorrectly charged tRNA(Ala) via its editing domain.</text>
</comment>
<dbReference type="SUPFAM" id="SSF101353">
    <property type="entry name" value="Putative anticodon-binding domain of alanyl-tRNA synthetase (AlaRS)"/>
    <property type="match status" value="1"/>
</dbReference>
<dbReference type="InterPro" id="IPR004161">
    <property type="entry name" value="EFTu-like_2"/>
</dbReference>
<evidence type="ECO:0000256" key="13">
    <source>
        <dbReference type="ARBA" id="ARBA00022833"/>
    </source>
</evidence>
<evidence type="ECO:0000256" key="5">
    <source>
        <dbReference type="ARBA" id="ARBA00017959"/>
    </source>
</evidence>
<dbReference type="CDD" id="cd01888">
    <property type="entry name" value="eIF2_gamma"/>
    <property type="match status" value="1"/>
</dbReference>
<evidence type="ECO:0000259" key="23">
    <source>
        <dbReference type="PROSITE" id="PS51722"/>
    </source>
</evidence>
<dbReference type="SUPFAM" id="SSF52540">
    <property type="entry name" value="P-loop containing nucleoside triphosphate hydrolases"/>
    <property type="match status" value="1"/>
</dbReference>
<keyword evidence="14 21" id="KW-0067">ATP-binding</keyword>
<keyword evidence="6" id="KW-0963">Cytoplasm</keyword>
<dbReference type="GO" id="GO:0000049">
    <property type="term" value="F:tRNA binding"/>
    <property type="evidence" value="ECO:0007669"/>
    <property type="project" value="UniProtKB-KW"/>
</dbReference>
<evidence type="ECO:0000256" key="17">
    <source>
        <dbReference type="ARBA" id="ARBA00023134"/>
    </source>
</evidence>
<dbReference type="Pfam" id="PF07973">
    <property type="entry name" value="tRNA_SAD"/>
    <property type="match status" value="1"/>
</dbReference>
<dbReference type="Proteomes" id="UP001608902">
    <property type="component" value="Unassembled WGS sequence"/>
</dbReference>
<dbReference type="InterPro" id="IPR003156">
    <property type="entry name" value="DHHA1_dom"/>
</dbReference>
<evidence type="ECO:0000256" key="9">
    <source>
        <dbReference type="ARBA" id="ARBA00022598"/>
    </source>
</evidence>
<dbReference type="HAMAP" id="MF_00036_B">
    <property type="entry name" value="Ala_tRNA_synth_B"/>
    <property type="match status" value="1"/>
</dbReference>
<dbReference type="InterPro" id="IPR018165">
    <property type="entry name" value="Ala-tRNA-synth_IIc_core"/>
</dbReference>
<dbReference type="InterPro" id="IPR018164">
    <property type="entry name" value="Ala-tRNA-synth_IIc_N"/>
</dbReference>
<dbReference type="SUPFAM" id="SSF50447">
    <property type="entry name" value="Translation proteins"/>
    <property type="match status" value="2"/>
</dbReference>
<dbReference type="Pfam" id="PF09173">
    <property type="entry name" value="eIF2_C"/>
    <property type="match status" value="1"/>
</dbReference>
<dbReference type="PROSITE" id="PS50860">
    <property type="entry name" value="AA_TRNA_LIGASE_II_ALA"/>
    <property type="match status" value="1"/>
</dbReference>
<keyword evidence="16 21" id="KW-0648">Protein biosynthesis</keyword>
<evidence type="ECO:0000256" key="18">
    <source>
        <dbReference type="ARBA" id="ARBA00023146"/>
    </source>
</evidence>
<comment type="catalytic activity">
    <reaction evidence="20 21">
        <text>tRNA(Ala) + L-alanine + ATP = L-alanyl-tRNA(Ala) + AMP + diphosphate</text>
        <dbReference type="Rhea" id="RHEA:12540"/>
        <dbReference type="Rhea" id="RHEA-COMP:9657"/>
        <dbReference type="Rhea" id="RHEA-COMP:9923"/>
        <dbReference type="ChEBI" id="CHEBI:30616"/>
        <dbReference type="ChEBI" id="CHEBI:33019"/>
        <dbReference type="ChEBI" id="CHEBI:57972"/>
        <dbReference type="ChEBI" id="CHEBI:78442"/>
        <dbReference type="ChEBI" id="CHEBI:78497"/>
        <dbReference type="ChEBI" id="CHEBI:456215"/>
        <dbReference type="EC" id="6.1.1.7"/>
    </reaction>
</comment>
<dbReference type="InterPro" id="IPR045864">
    <property type="entry name" value="aa-tRNA-synth_II/BPL/LPL"/>
</dbReference>
<dbReference type="PANTHER" id="PTHR11777">
    <property type="entry name" value="ALANYL-TRNA SYNTHETASE"/>
    <property type="match status" value="1"/>
</dbReference>
<dbReference type="Gene3D" id="3.40.50.300">
    <property type="entry name" value="P-loop containing nucleotide triphosphate hydrolases"/>
    <property type="match status" value="1"/>
</dbReference>
<dbReference type="FunFam" id="3.10.310.40:FF:000002">
    <property type="entry name" value="alanine--tRNA ligase, cytoplasmic"/>
    <property type="match status" value="1"/>
</dbReference>
<evidence type="ECO:0000256" key="16">
    <source>
        <dbReference type="ARBA" id="ARBA00022917"/>
    </source>
</evidence>
<keyword evidence="18 21" id="KW-0030">Aminoacyl-tRNA synthetase</keyword>
<dbReference type="FunFam" id="3.30.930.10:FF:000011">
    <property type="entry name" value="Alanine--tRNA ligase, cytoplasmic"/>
    <property type="match status" value="1"/>
</dbReference>
<proteinExistence type="inferred from homology"/>
<name>A0ABD6E6C7_9BILA</name>
<dbReference type="InterPro" id="IPR044128">
    <property type="entry name" value="eIF2g_GTP-bd"/>
</dbReference>
<keyword evidence="7" id="KW-0396">Initiation factor</keyword>
<comment type="similarity">
    <text evidence="1">Belongs to the TRAFAC class translation factor GTPase superfamily. Classic translation factor GTPase family. EF-Tu/EF-1A subfamily.</text>
</comment>
<evidence type="ECO:0000313" key="25">
    <source>
        <dbReference type="Proteomes" id="UP001608902"/>
    </source>
</evidence>
<dbReference type="InterPro" id="IPR000795">
    <property type="entry name" value="T_Tr_GTP-bd_dom"/>
</dbReference>
<comment type="similarity">
    <text evidence="2">Belongs to the class-II aminoacyl-tRNA synthetase family. Alax-L subfamily.</text>
</comment>
<keyword evidence="15 21" id="KW-0694">RNA-binding</keyword>
<dbReference type="InterPro" id="IPR023033">
    <property type="entry name" value="Ala_tRNA_ligase_euk/bac"/>
</dbReference>
<evidence type="ECO:0000256" key="14">
    <source>
        <dbReference type="ARBA" id="ARBA00022840"/>
    </source>
</evidence>
<dbReference type="FunFam" id="2.40.30.10:FF:000011">
    <property type="entry name" value="Eukaryotic translation initiation factor 2 subunit gamma"/>
    <property type="match status" value="1"/>
</dbReference>
<dbReference type="SMART" id="SM00863">
    <property type="entry name" value="tRNA_SAD"/>
    <property type="match status" value="1"/>
</dbReference>
<dbReference type="EC" id="6.1.1.7" evidence="4"/>
<evidence type="ECO:0000259" key="22">
    <source>
        <dbReference type="PROSITE" id="PS50860"/>
    </source>
</evidence>
<keyword evidence="12" id="KW-0378">Hydrolase</keyword>
<comment type="caution">
    <text evidence="24">The sequence shown here is derived from an EMBL/GenBank/DDBJ whole genome shotgun (WGS) entry which is preliminary data.</text>
</comment>
<dbReference type="GO" id="GO:0008270">
    <property type="term" value="F:zinc ion binding"/>
    <property type="evidence" value="ECO:0007669"/>
    <property type="project" value="UniProtKB-UniRule"/>
</dbReference>
<dbReference type="InterPro" id="IPR012947">
    <property type="entry name" value="tRNA_SAD"/>
</dbReference>
<dbReference type="GO" id="GO:0016787">
    <property type="term" value="F:hydrolase activity"/>
    <property type="evidence" value="ECO:0007669"/>
    <property type="project" value="UniProtKB-KW"/>
</dbReference>
<dbReference type="Pfam" id="PF03144">
    <property type="entry name" value="GTP_EFTU_D2"/>
    <property type="match status" value="1"/>
</dbReference>
<comment type="subunit">
    <text evidence="21">Monomer.</text>
</comment>
<dbReference type="SUPFAM" id="SSF55186">
    <property type="entry name" value="ThrRS/AlaRS common domain"/>
    <property type="match status" value="1"/>
</dbReference>
<dbReference type="InterPro" id="IPR009000">
    <property type="entry name" value="Transl_B-barrel_sf"/>
</dbReference>
<dbReference type="Pfam" id="PF02272">
    <property type="entry name" value="DHHA1"/>
    <property type="match status" value="1"/>
</dbReference>
<dbReference type="Gene3D" id="3.10.310.40">
    <property type="match status" value="1"/>
</dbReference>
<evidence type="ECO:0000256" key="6">
    <source>
        <dbReference type="ARBA" id="ARBA00022490"/>
    </source>
</evidence>
<dbReference type="GO" id="GO:0005524">
    <property type="term" value="F:ATP binding"/>
    <property type="evidence" value="ECO:0007669"/>
    <property type="project" value="UniProtKB-UniRule"/>
</dbReference>
<feature type="binding site" evidence="21">
    <location>
        <position position="615"/>
    </location>
    <ligand>
        <name>Zn(2+)</name>
        <dbReference type="ChEBI" id="CHEBI:29105"/>
    </ligand>
</feature>
<dbReference type="InterPro" id="IPR027417">
    <property type="entry name" value="P-loop_NTPase"/>
</dbReference>
<evidence type="ECO:0000256" key="7">
    <source>
        <dbReference type="ARBA" id="ARBA00022540"/>
    </source>
</evidence>
<dbReference type="Pfam" id="PF00009">
    <property type="entry name" value="GTP_EFTU"/>
    <property type="match status" value="1"/>
</dbReference>
<keyword evidence="10 21" id="KW-0479">Metal-binding</keyword>
<dbReference type="CDD" id="cd00673">
    <property type="entry name" value="AlaRS_core"/>
    <property type="match status" value="1"/>
</dbReference>
<evidence type="ECO:0000256" key="4">
    <source>
        <dbReference type="ARBA" id="ARBA00013168"/>
    </source>
</evidence>
<keyword evidence="13 21" id="KW-0862">Zinc</keyword>
<keyword evidence="11 21" id="KW-0547">Nucleotide-binding</keyword>
<dbReference type="GO" id="GO:0005525">
    <property type="term" value="F:GTP binding"/>
    <property type="evidence" value="ECO:0007669"/>
    <property type="project" value="UniProtKB-KW"/>
</dbReference>
<evidence type="ECO:0000256" key="8">
    <source>
        <dbReference type="ARBA" id="ARBA00022555"/>
    </source>
</evidence>
<keyword evidence="25" id="KW-1185">Reference proteome</keyword>
<dbReference type="Gene3D" id="2.40.30.10">
    <property type="entry name" value="Translation factors"/>
    <property type="match status" value="2"/>
</dbReference>
<evidence type="ECO:0000256" key="19">
    <source>
        <dbReference type="ARBA" id="ARBA00048107"/>
    </source>
</evidence>
<keyword evidence="8 21" id="KW-0820">tRNA-binding</keyword>
<reference evidence="24 25" key="1">
    <citation type="submission" date="2024-08" db="EMBL/GenBank/DDBJ databases">
        <title>Gnathostoma spinigerum genome.</title>
        <authorList>
            <person name="Gonzalez-Bertolin B."/>
            <person name="Monzon S."/>
            <person name="Zaballos A."/>
            <person name="Jimenez P."/>
            <person name="Dekumyoy P."/>
            <person name="Varona S."/>
            <person name="Cuesta I."/>
            <person name="Sumanam S."/>
            <person name="Adisakwattana P."/>
            <person name="Gasser R.B."/>
            <person name="Hernandez-Gonzalez A."/>
            <person name="Young N.D."/>
            <person name="Perteguer M.J."/>
        </authorList>
    </citation>
    <scope>NUCLEOTIDE SEQUENCE [LARGE SCALE GENOMIC DNA]</scope>
    <source>
        <strain evidence="24">AL3</strain>
        <tissue evidence="24">Liver</tissue>
    </source>
</reference>
<evidence type="ECO:0000313" key="24">
    <source>
        <dbReference type="EMBL" id="MFH4975653.1"/>
    </source>
</evidence>
<accession>A0ABD6E6C7</accession>
<dbReference type="InterPro" id="IPR018163">
    <property type="entry name" value="Thr/Ala-tRNA-synth_IIc_edit"/>
</dbReference>
<dbReference type="Gene3D" id="3.30.980.10">
    <property type="entry name" value="Threonyl-trna Synthetase, Chain A, domain 2"/>
    <property type="match status" value="1"/>
</dbReference>
<organism evidence="24 25">
    <name type="scientific">Gnathostoma spinigerum</name>
    <dbReference type="NCBI Taxonomy" id="75299"/>
    <lineage>
        <taxon>Eukaryota</taxon>
        <taxon>Metazoa</taxon>
        <taxon>Ecdysozoa</taxon>
        <taxon>Nematoda</taxon>
        <taxon>Chromadorea</taxon>
        <taxon>Rhabditida</taxon>
        <taxon>Spirurina</taxon>
        <taxon>Gnathostomatomorpha</taxon>
        <taxon>Gnathostomatoidea</taxon>
        <taxon>Gnathostomatidae</taxon>
        <taxon>Gnathostoma</taxon>
    </lineage>
</organism>
<dbReference type="CDD" id="cd03688">
    <property type="entry name" value="eIF2_gamma_II"/>
    <property type="match status" value="1"/>
</dbReference>
<dbReference type="CDD" id="cd15490">
    <property type="entry name" value="eIF2_gamma_III"/>
    <property type="match status" value="1"/>
</dbReference>
<comment type="catalytic activity">
    <reaction evidence="19">
        <text>GTP + H2O = GDP + phosphate + H(+)</text>
        <dbReference type="Rhea" id="RHEA:19669"/>
        <dbReference type="ChEBI" id="CHEBI:15377"/>
        <dbReference type="ChEBI" id="CHEBI:15378"/>
        <dbReference type="ChEBI" id="CHEBI:37565"/>
        <dbReference type="ChEBI" id="CHEBI:43474"/>
        <dbReference type="ChEBI" id="CHEBI:58189"/>
        <dbReference type="EC" id="3.6.5.3"/>
    </reaction>
</comment>
<protein>
    <recommendedName>
        <fullName evidence="5">Alanine--tRNA ligase</fullName>
        <ecNumber evidence="3">3.6.5.3</ecNumber>
        <ecNumber evidence="4">6.1.1.7</ecNumber>
    </recommendedName>
</protein>
<dbReference type="InterPro" id="IPR009001">
    <property type="entry name" value="Transl_elong_EF1A/Init_IF2_C"/>
</dbReference>
<dbReference type="FunFam" id="2.40.30.10:FF:000009">
    <property type="entry name" value="Eukaryotic translation initiation factor 2 subunit gamma"/>
    <property type="match status" value="1"/>
</dbReference>
<dbReference type="Gene3D" id="2.40.30.130">
    <property type="match status" value="1"/>
</dbReference>
<evidence type="ECO:0000256" key="15">
    <source>
        <dbReference type="ARBA" id="ARBA00022884"/>
    </source>
</evidence>
<dbReference type="Gene3D" id="3.30.930.10">
    <property type="entry name" value="Bira Bifunctional Protein, Domain 2"/>
    <property type="match status" value="1"/>
</dbReference>
<dbReference type="InterPro" id="IPR002318">
    <property type="entry name" value="Ala-tRNA-lgiase_IIc"/>
</dbReference>
<dbReference type="SUPFAM" id="SSF50465">
    <property type="entry name" value="EF-Tu/eEF-1alpha/eIF2-gamma C-terminal domain"/>
    <property type="match status" value="1"/>
</dbReference>
<dbReference type="EMBL" id="JBGFUD010001037">
    <property type="protein sequence ID" value="MFH4975653.1"/>
    <property type="molecule type" value="Genomic_DNA"/>
</dbReference>
<dbReference type="Pfam" id="PF01411">
    <property type="entry name" value="tRNA-synt_2c"/>
    <property type="match status" value="1"/>
</dbReference>
<evidence type="ECO:0000256" key="3">
    <source>
        <dbReference type="ARBA" id="ARBA00011986"/>
    </source>
</evidence>
<dbReference type="PANTHER" id="PTHR11777:SF9">
    <property type="entry name" value="ALANINE--TRNA LIGASE, CYTOPLASMIC"/>
    <property type="match status" value="1"/>
</dbReference>
<dbReference type="PRINTS" id="PR00980">
    <property type="entry name" value="TRNASYNTHALA"/>
</dbReference>
<feature type="binding site" evidence="21">
    <location>
        <position position="733"/>
    </location>
    <ligand>
        <name>Zn(2+)</name>
        <dbReference type="ChEBI" id="CHEBI:29105"/>
    </ligand>
</feature>
<dbReference type="NCBIfam" id="NF003077">
    <property type="entry name" value="PRK04000.1"/>
    <property type="match status" value="1"/>
</dbReference>
<feature type="domain" description="Tr-type G" evidence="23">
    <location>
        <begin position="1030"/>
        <end position="1239"/>
    </location>
</feature>
<keyword evidence="17" id="KW-0342">GTP-binding</keyword>
<feature type="binding site" evidence="21">
    <location>
        <position position="611"/>
    </location>
    <ligand>
        <name>Zn(2+)</name>
        <dbReference type="ChEBI" id="CHEBI:29105"/>
    </ligand>
</feature>
<evidence type="ECO:0000256" key="10">
    <source>
        <dbReference type="ARBA" id="ARBA00022723"/>
    </source>
</evidence>
<gene>
    <name evidence="24" type="ORF">AB6A40_002362</name>
</gene>
<dbReference type="FunFam" id="3.30.980.10:FF:000004">
    <property type="entry name" value="Alanine--tRNA ligase, cytoplasmic"/>
    <property type="match status" value="1"/>
</dbReference>